<proteinExistence type="predicted"/>
<dbReference type="AlphaFoldDB" id="A0A1I8BLP7"/>
<reference evidence="2" key="1">
    <citation type="submission" date="2016-11" db="UniProtKB">
        <authorList>
            <consortium name="WormBaseParasite"/>
        </authorList>
    </citation>
    <scope>IDENTIFICATION</scope>
</reference>
<name>A0A1I8BLP7_MELHA</name>
<evidence type="ECO:0000313" key="1">
    <source>
        <dbReference type="Proteomes" id="UP000095281"/>
    </source>
</evidence>
<protein>
    <submittedName>
        <fullName evidence="2">Uncharacterized protein</fullName>
    </submittedName>
</protein>
<evidence type="ECO:0000313" key="2">
    <source>
        <dbReference type="WBParaSite" id="MhA1_Contig310.frz3.gene37"/>
    </source>
</evidence>
<organism evidence="1 2">
    <name type="scientific">Meloidogyne hapla</name>
    <name type="common">Root-knot nematode worm</name>
    <dbReference type="NCBI Taxonomy" id="6305"/>
    <lineage>
        <taxon>Eukaryota</taxon>
        <taxon>Metazoa</taxon>
        <taxon>Ecdysozoa</taxon>
        <taxon>Nematoda</taxon>
        <taxon>Chromadorea</taxon>
        <taxon>Rhabditida</taxon>
        <taxon>Tylenchina</taxon>
        <taxon>Tylenchomorpha</taxon>
        <taxon>Tylenchoidea</taxon>
        <taxon>Meloidogynidae</taxon>
        <taxon>Meloidogyninae</taxon>
        <taxon>Meloidogyne</taxon>
    </lineage>
</organism>
<sequence length="227" mass="25708">MSIFKDLLLVEKIRKALDQHHLWGFQEESGGKWEGKASRSKRQYGIPPSTSCNCLSKYTPVNCKCTGMPSISDELLCRCDRASLAREEENKQQCPCRKNPGNGWGEPEGGYFPVYRGEERTSDFYSRALSPSAIHSACHPICHQSCVSTCTRPYNREIDPYRERERERYSSGYFIPSSPPYANDQDHQTENSLLAADYSPAGCQVSQCRTNCLRACSRILDAHRGSY</sequence>
<dbReference type="WBParaSite" id="MhA1_Contig310.frz3.gene37">
    <property type="protein sequence ID" value="MhA1_Contig310.frz3.gene37"/>
    <property type="gene ID" value="MhA1_Contig310.frz3.gene37"/>
</dbReference>
<keyword evidence="1" id="KW-1185">Reference proteome</keyword>
<accession>A0A1I8BLP7</accession>
<dbReference type="Proteomes" id="UP000095281">
    <property type="component" value="Unplaced"/>
</dbReference>